<gene>
    <name evidence="2" type="ORF">DILT_LOCUS6095</name>
</gene>
<proteinExistence type="predicted"/>
<organism evidence="2 3">
    <name type="scientific">Dibothriocephalus latus</name>
    <name type="common">Fish tapeworm</name>
    <name type="synonym">Diphyllobothrium latum</name>
    <dbReference type="NCBI Taxonomy" id="60516"/>
    <lineage>
        <taxon>Eukaryota</taxon>
        <taxon>Metazoa</taxon>
        <taxon>Spiralia</taxon>
        <taxon>Lophotrochozoa</taxon>
        <taxon>Platyhelminthes</taxon>
        <taxon>Cestoda</taxon>
        <taxon>Eucestoda</taxon>
        <taxon>Diphyllobothriidea</taxon>
        <taxon>Diphyllobothriidae</taxon>
        <taxon>Dibothriocephalus</taxon>
    </lineage>
</organism>
<protein>
    <recommendedName>
        <fullName evidence="1">C2 domain-containing protein</fullName>
    </recommendedName>
</protein>
<dbReference type="OrthoDB" id="420032at2759"/>
<evidence type="ECO:0000259" key="1">
    <source>
        <dbReference type="PROSITE" id="PS50004"/>
    </source>
</evidence>
<accession>A0A3P7L0P7</accession>
<name>A0A3P7L0P7_DIBLA</name>
<dbReference type="InterPro" id="IPR035892">
    <property type="entry name" value="C2_domain_sf"/>
</dbReference>
<dbReference type="EMBL" id="UYRU01048785">
    <property type="protein sequence ID" value="VDN10264.1"/>
    <property type="molecule type" value="Genomic_DNA"/>
</dbReference>
<dbReference type="InterPro" id="IPR000008">
    <property type="entry name" value="C2_dom"/>
</dbReference>
<dbReference type="SUPFAM" id="SSF49562">
    <property type="entry name" value="C2 domain (Calcium/lipid-binding domain, CaLB)"/>
    <property type="match status" value="1"/>
</dbReference>
<keyword evidence="3" id="KW-1185">Reference proteome</keyword>
<feature type="domain" description="C2" evidence="1">
    <location>
        <begin position="1"/>
        <end position="88"/>
    </location>
</feature>
<evidence type="ECO:0000313" key="3">
    <source>
        <dbReference type="Proteomes" id="UP000281553"/>
    </source>
</evidence>
<sequence length="292" mass="32940">MSSADYYHYYFKFRLSSKVARQFTRVIPQTNNPVWVHTFAYNDFAREDVNAHELEVAVFDSNNDHVALVGEVLIDLSVADLSGRAYWYPIPQVWNSRTNPESSSRNGHYMGIHGYTESVQSSPDETARVGESWTRSVYTYVLIYVPIDNRQRRRPVGSVDRMFVSSSLVACSKLECSGSSCGYIGVGSHPRLVAVNKLLKFCLKTYFTFNETIYEQVKGTPVGSPISGLIVEAILQQLESLVFRHHRPKFSAWIPRFTVSEDDQSFLSDGSEVSEFSDFSKLSLQSPPANSG</sequence>
<dbReference type="Pfam" id="PF00168">
    <property type="entry name" value="C2"/>
    <property type="match status" value="1"/>
</dbReference>
<dbReference type="AlphaFoldDB" id="A0A3P7L0P7"/>
<dbReference type="Proteomes" id="UP000281553">
    <property type="component" value="Unassembled WGS sequence"/>
</dbReference>
<dbReference type="PROSITE" id="PS50004">
    <property type="entry name" value="C2"/>
    <property type="match status" value="1"/>
</dbReference>
<evidence type="ECO:0000313" key="2">
    <source>
        <dbReference type="EMBL" id="VDN10264.1"/>
    </source>
</evidence>
<reference evidence="2 3" key="1">
    <citation type="submission" date="2018-11" db="EMBL/GenBank/DDBJ databases">
        <authorList>
            <consortium name="Pathogen Informatics"/>
        </authorList>
    </citation>
    <scope>NUCLEOTIDE SEQUENCE [LARGE SCALE GENOMIC DNA]</scope>
</reference>
<dbReference type="Gene3D" id="2.60.40.150">
    <property type="entry name" value="C2 domain"/>
    <property type="match status" value="1"/>
</dbReference>
<feature type="non-terminal residue" evidence="2">
    <location>
        <position position="292"/>
    </location>
</feature>